<evidence type="ECO:0000313" key="2">
    <source>
        <dbReference type="Proteomes" id="UP000252085"/>
    </source>
</evidence>
<gene>
    <name evidence="1" type="ORF">A6769_00420</name>
</gene>
<dbReference type="EMBL" id="LXQE01000029">
    <property type="protein sequence ID" value="RCJ41421.1"/>
    <property type="molecule type" value="Genomic_DNA"/>
</dbReference>
<protein>
    <submittedName>
        <fullName evidence="1">Uncharacterized protein</fullName>
    </submittedName>
</protein>
<sequence>MPNEAANQEQNFLIDLLRATYQNQEVYLILQHNLSKLNDDLALMFRKWVSDRFTTEFKIITLIHKG</sequence>
<organism evidence="1 2">
    <name type="scientific">Nostoc punctiforme NIES-2108</name>
    <dbReference type="NCBI Taxonomy" id="1356359"/>
    <lineage>
        <taxon>Bacteria</taxon>
        <taxon>Bacillati</taxon>
        <taxon>Cyanobacteriota</taxon>
        <taxon>Cyanophyceae</taxon>
        <taxon>Nostocales</taxon>
        <taxon>Nostocaceae</taxon>
        <taxon>Nostoc</taxon>
    </lineage>
</organism>
<reference evidence="1 2" key="1">
    <citation type="submission" date="2016-04" db="EMBL/GenBank/DDBJ databases">
        <authorList>
            <person name="Evans L.H."/>
            <person name="Alamgir A."/>
            <person name="Owens N."/>
            <person name="Weber N.D."/>
            <person name="Virtaneva K."/>
            <person name="Barbian K."/>
            <person name="Babar A."/>
            <person name="Rosenke K."/>
        </authorList>
    </citation>
    <scope>NUCLEOTIDE SEQUENCE [LARGE SCALE GENOMIC DNA]</scope>
    <source>
        <strain evidence="1">NIES-2108</strain>
    </source>
</reference>
<name>A0A367S013_NOSPU</name>
<comment type="caution">
    <text evidence="1">The sequence shown here is derived from an EMBL/GenBank/DDBJ whole genome shotgun (WGS) entry which is preliminary data.</text>
</comment>
<accession>A0A367S013</accession>
<evidence type="ECO:0000313" key="1">
    <source>
        <dbReference type="EMBL" id="RCJ41421.1"/>
    </source>
</evidence>
<dbReference type="Proteomes" id="UP000252085">
    <property type="component" value="Unassembled WGS sequence"/>
</dbReference>
<dbReference type="AlphaFoldDB" id="A0A367S013"/>
<proteinExistence type="predicted"/>